<feature type="chain" id="PRO_5009177839" description="WxL domain-containing protein" evidence="1">
    <location>
        <begin position="27"/>
        <end position="817"/>
    </location>
</feature>
<gene>
    <name evidence="3" type="ORF">BCR25_03655</name>
</gene>
<comment type="caution">
    <text evidence="3">The sequence shown here is derived from an EMBL/GenBank/DDBJ whole genome shotgun (WGS) entry which is preliminary data.</text>
</comment>
<sequence>MLSKIKSAFFIAAAVSIFLVPLKTDALGFIDAPQSVPLDQIFITPQGANSYVEGNNVIITEKKKSQIGSIFSTEQNKINLTEDFYSEMYIYLDGDADGVAFVMHNEPSKLINFSGLVGNGLSIYGEYMIAGMTDKVGGKRLKNSFAIEFDTYHNNDSYDSGLDSNGKRGHVAYTFPDKASTYQYRLPSTTITGINHFGLQYPSFKMGDGQWRLLKLDWKAWDATNTGKLTYQYGDLDPVTASISKDTFGTDNVYWGFTGSTGALTEKAVVAFKSVPGLVNYTENVEFMNAEGQKIQSTVQDSEVTVHYTGMYHGGKQNMLDPVLSFELDKNQVYQEGTFLLNGTAVNPTYINNVLQIPLGKDLSTTDDEVNVEFKVKDTKLTTDAKLTMKAIATAKNIISEKPASYNVMYDIEAPLGIGKLTFIDSNDVKAITEATDYRPFLFYYEDDNTPNDKITITLKPGQDIETAVSSIGPSEFVLTLTDKSGNARDVTIPIFVKDQSVVKSSKYIISGKDVEVAAKDYPKTEAALLALLREQGALKLWQYDDISVTALKNSQLTFSLGNLAKPPELAEAGIYEVIAAYGAGSTKVEKPLNLTVIQSFATVTISFVDEKNQSIMDDFSFEAPVAERIDLTKNQQLLEKLNAVKGLNYLKDSGPPDETNLLVIPEGVSRKYTFKGTLFIESAPNTIDFGDQKVSGQNKTFNDPNYDQHLVIWDNRATLGTWKITLKQSENFSIPGSKDHQLPDALRYQTADEEKVISTESQEVFRSNHQASGKYDISEETWGPKKQGLRFNAPVGSVKQVGKYETTLTWQIEEAY</sequence>
<reference evidence="4" key="1">
    <citation type="submission" date="2016-09" db="EMBL/GenBank/DDBJ databases">
        <authorList>
            <person name="Gulvik C.A."/>
        </authorList>
    </citation>
    <scope>NUCLEOTIDE SEQUENCE [LARGE SCALE GENOMIC DNA]</scope>
    <source>
        <strain evidence="4">LMG 8895</strain>
    </source>
</reference>
<dbReference type="AlphaFoldDB" id="A0A1E5GVG7"/>
<dbReference type="PATRIC" id="fig|332950.4.peg.1516"/>
<evidence type="ECO:0000256" key="1">
    <source>
        <dbReference type="SAM" id="SignalP"/>
    </source>
</evidence>
<dbReference type="Proteomes" id="UP000095094">
    <property type="component" value="Unassembled WGS sequence"/>
</dbReference>
<evidence type="ECO:0000313" key="4">
    <source>
        <dbReference type="Proteomes" id="UP000095094"/>
    </source>
</evidence>
<dbReference type="InterPro" id="IPR027994">
    <property type="entry name" value="WxL_dom"/>
</dbReference>
<name>A0A1E5GVG7_9ENTE</name>
<keyword evidence="1" id="KW-0732">Signal</keyword>
<dbReference type="OrthoDB" id="2306834at2"/>
<dbReference type="RefSeq" id="WP_069663101.1">
    <property type="nucleotide sequence ID" value="NZ_JBHUJJ010000001.1"/>
</dbReference>
<dbReference type="Pfam" id="PF13731">
    <property type="entry name" value="WxL"/>
    <property type="match status" value="1"/>
</dbReference>
<accession>A0A1E5GVG7</accession>
<dbReference type="EMBL" id="MIJY01000012">
    <property type="protein sequence ID" value="OEG16704.1"/>
    <property type="molecule type" value="Genomic_DNA"/>
</dbReference>
<feature type="domain" description="WxL" evidence="2">
    <location>
        <begin position="673"/>
        <end position="815"/>
    </location>
</feature>
<evidence type="ECO:0000259" key="2">
    <source>
        <dbReference type="Pfam" id="PF13731"/>
    </source>
</evidence>
<proteinExistence type="predicted"/>
<dbReference type="InterPro" id="IPR056573">
    <property type="entry name" value="Lectin_L-type_dom"/>
</dbReference>
<keyword evidence="4" id="KW-1185">Reference proteome</keyword>
<evidence type="ECO:0000313" key="3">
    <source>
        <dbReference type="EMBL" id="OEG16704.1"/>
    </source>
</evidence>
<dbReference type="InterPro" id="IPR013320">
    <property type="entry name" value="ConA-like_dom_sf"/>
</dbReference>
<dbReference type="SUPFAM" id="SSF49899">
    <property type="entry name" value="Concanavalin A-like lectins/glucanases"/>
    <property type="match status" value="1"/>
</dbReference>
<feature type="signal peptide" evidence="1">
    <location>
        <begin position="1"/>
        <end position="26"/>
    </location>
</feature>
<dbReference type="Pfam" id="PF18483">
    <property type="entry name" value="Lectin_L-type_dom"/>
    <property type="match status" value="1"/>
</dbReference>
<dbReference type="Gene3D" id="2.60.120.200">
    <property type="match status" value="1"/>
</dbReference>
<dbReference type="CDD" id="cd01951">
    <property type="entry name" value="lectin_L-type"/>
    <property type="match status" value="1"/>
</dbReference>
<protein>
    <recommendedName>
        <fullName evidence="2">WxL domain-containing protein</fullName>
    </recommendedName>
</protein>
<organism evidence="3 4">
    <name type="scientific">Enterococcus termitis</name>
    <dbReference type="NCBI Taxonomy" id="332950"/>
    <lineage>
        <taxon>Bacteria</taxon>
        <taxon>Bacillati</taxon>
        <taxon>Bacillota</taxon>
        <taxon>Bacilli</taxon>
        <taxon>Lactobacillales</taxon>
        <taxon>Enterococcaceae</taxon>
        <taxon>Enterococcus</taxon>
    </lineage>
</organism>